<dbReference type="PANTHER" id="PTHR30250">
    <property type="entry name" value="PST FAMILY PREDICTED COLANIC ACID TRANSPORTER"/>
    <property type="match status" value="1"/>
</dbReference>
<evidence type="ECO:0000256" key="4">
    <source>
        <dbReference type="ARBA" id="ARBA00022989"/>
    </source>
</evidence>
<dbReference type="Pfam" id="PF01943">
    <property type="entry name" value="Polysacc_synt"/>
    <property type="match status" value="1"/>
</dbReference>
<reference evidence="7 8" key="1">
    <citation type="submission" date="2019-01" db="EMBL/GenBank/DDBJ databases">
        <title>Genome sequencing of strain 2JSPR-7.</title>
        <authorList>
            <person name="Heo J."/>
            <person name="Kim S.-J."/>
            <person name="Kim J.-S."/>
            <person name="Hong S.-B."/>
            <person name="Kwon S.-W."/>
        </authorList>
    </citation>
    <scope>NUCLEOTIDE SEQUENCE [LARGE SCALE GENOMIC DNA]</scope>
    <source>
        <strain evidence="7 8">2JSPR-7</strain>
    </source>
</reference>
<keyword evidence="4 6" id="KW-1133">Transmembrane helix</keyword>
<keyword evidence="2" id="KW-1003">Cell membrane</keyword>
<evidence type="ECO:0000256" key="3">
    <source>
        <dbReference type="ARBA" id="ARBA00022692"/>
    </source>
</evidence>
<proteinExistence type="predicted"/>
<feature type="transmembrane region" description="Helical" evidence="6">
    <location>
        <begin position="87"/>
        <end position="110"/>
    </location>
</feature>
<accession>A0A4P6ESG7</accession>
<evidence type="ECO:0000256" key="1">
    <source>
        <dbReference type="ARBA" id="ARBA00004651"/>
    </source>
</evidence>
<keyword evidence="5 6" id="KW-0472">Membrane</keyword>
<evidence type="ECO:0000313" key="8">
    <source>
        <dbReference type="Proteomes" id="UP000291758"/>
    </source>
</evidence>
<feature type="transmembrane region" description="Helical" evidence="6">
    <location>
        <begin position="155"/>
        <end position="173"/>
    </location>
</feature>
<feature type="transmembrane region" description="Helical" evidence="6">
    <location>
        <begin position="116"/>
        <end position="134"/>
    </location>
</feature>
<feature type="transmembrane region" description="Helical" evidence="6">
    <location>
        <begin position="331"/>
        <end position="354"/>
    </location>
</feature>
<dbReference type="Proteomes" id="UP000291758">
    <property type="component" value="Chromosome"/>
</dbReference>
<organism evidence="7 8">
    <name type="scientific">Xylanimonas allomyrinae</name>
    <dbReference type="NCBI Taxonomy" id="2509459"/>
    <lineage>
        <taxon>Bacteria</taxon>
        <taxon>Bacillati</taxon>
        <taxon>Actinomycetota</taxon>
        <taxon>Actinomycetes</taxon>
        <taxon>Micrococcales</taxon>
        <taxon>Promicromonosporaceae</taxon>
        <taxon>Xylanimonas</taxon>
    </lineage>
</organism>
<evidence type="ECO:0000313" key="7">
    <source>
        <dbReference type="EMBL" id="QAY63347.1"/>
    </source>
</evidence>
<feature type="transmembrane region" description="Helical" evidence="6">
    <location>
        <begin position="361"/>
        <end position="382"/>
    </location>
</feature>
<evidence type="ECO:0000256" key="5">
    <source>
        <dbReference type="ARBA" id="ARBA00023136"/>
    </source>
</evidence>
<feature type="transmembrane region" description="Helical" evidence="6">
    <location>
        <begin position="51"/>
        <end position="75"/>
    </location>
</feature>
<feature type="transmembrane region" description="Helical" evidence="6">
    <location>
        <begin position="20"/>
        <end position="39"/>
    </location>
</feature>
<evidence type="ECO:0000256" key="6">
    <source>
        <dbReference type="SAM" id="Phobius"/>
    </source>
</evidence>
<protein>
    <submittedName>
        <fullName evidence="7">Lipopolysaccharide biosynthesis protein</fullName>
    </submittedName>
</protein>
<dbReference type="InterPro" id="IPR002797">
    <property type="entry name" value="Polysacc_synth"/>
</dbReference>
<dbReference type="AlphaFoldDB" id="A0A4P6ESG7"/>
<feature type="transmembrane region" description="Helical" evidence="6">
    <location>
        <begin position="222"/>
        <end position="240"/>
    </location>
</feature>
<dbReference type="InterPro" id="IPR050833">
    <property type="entry name" value="Poly_Biosynth_Transport"/>
</dbReference>
<dbReference type="EMBL" id="CP035495">
    <property type="protein sequence ID" value="QAY63347.1"/>
    <property type="molecule type" value="Genomic_DNA"/>
</dbReference>
<dbReference type="OrthoDB" id="3320002at2"/>
<dbReference type="KEGG" id="xyl:ET495_08905"/>
<gene>
    <name evidence="7" type="ORF">ET495_08905</name>
</gene>
<dbReference type="GO" id="GO:0005886">
    <property type="term" value="C:plasma membrane"/>
    <property type="evidence" value="ECO:0007669"/>
    <property type="project" value="UniProtKB-SubCell"/>
</dbReference>
<sequence length="426" mass="43956">MRMATERRTAPTWVQFRGIIAYSLGPVLGLASGPILARVMGPEGRGEFATIMQPLTVAGALAGLGVPAATTYFIASRRNSPTAAYRRGLCVVSVPSLAVFAFMVWYSGVVSETQPIARYILVLAWTQVVAQAVVSVRRGYWQGLAGWAVLDRERSVFAVLRFAAIAVLALIGVSAASLFAAGALAAFVVAAALLWSPVPNVPARAPARGAGPTSESDGLRPFLLYSLATSAGTICIAANSRLDQMLMPGQVSSREIGLYAVAVTVAEVPLILATLAGRDALQMSGAGASARDIARHSALHLGLMAGLALLLGTCGAWYVPIVFGRGFEAAVPVVTVLSIASVLNGVAVVIGAVINGRGRPTLGSAIPIAGLLVTLVGFASMWGHVDAWVSGLIGLASQGVSAAVALVVLATPRRTRVRQKDKGVPA</sequence>
<feature type="transmembrane region" description="Helical" evidence="6">
    <location>
        <begin position="256"/>
        <end position="277"/>
    </location>
</feature>
<comment type="subcellular location">
    <subcellularLocation>
        <location evidence="1">Cell membrane</location>
        <topology evidence="1">Multi-pass membrane protein</topology>
    </subcellularLocation>
</comment>
<evidence type="ECO:0000256" key="2">
    <source>
        <dbReference type="ARBA" id="ARBA00022475"/>
    </source>
</evidence>
<keyword evidence="8" id="KW-1185">Reference proteome</keyword>
<feature type="transmembrane region" description="Helical" evidence="6">
    <location>
        <begin position="179"/>
        <end position="201"/>
    </location>
</feature>
<dbReference type="PANTHER" id="PTHR30250:SF11">
    <property type="entry name" value="O-ANTIGEN TRANSPORTER-RELATED"/>
    <property type="match status" value="1"/>
</dbReference>
<feature type="transmembrane region" description="Helical" evidence="6">
    <location>
        <begin position="298"/>
        <end position="319"/>
    </location>
</feature>
<name>A0A4P6ESG7_9MICO</name>
<keyword evidence="3 6" id="KW-0812">Transmembrane</keyword>
<feature type="transmembrane region" description="Helical" evidence="6">
    <location>
        <begin position="388"/>
        <end position="410"/>
    </location>
</feature>